<evidence type="ECO:0000256" key="9">
    <source>
        <dbReference type="ARBA" id="ARBA00022857"/>
    </source>
</evidence>
<evidence type="ECO:0000256" key="11">
    <source>
        <dbReference type="ARBA" id="ARBA00031313"/>
    </source>
</evidence>
<dbReference type="GO" id="GO:0005737">
    <property type="term" value="C:cytoplasm"/>
    <property type="evidence" value="ECO:0007669"/>
    <property type="project" value="UniProtKB-SubCell"/>
</dbReference>
<keyword evidence="7" id="KW-0288">FMN</keyword>
<evidence type="ECO:0000256" key="7">
    <source>
        <dbReference type="ARBA" id="ARBA00022643"/>
    </source>
</evidence>
<dbReference type="PANTHER" id="PTHR31457:SF2">
    <property type="entry name" value="CYANOCOBALAMIN REDUCTASE _ ALKYLCOBALAMIN DEALKYLASE"/>
    <property type="match status" value="1"/>
</dbReference>
<evidence type="ECO:0000256" key="1">
    <source>
        <dbReference type="ARBA" id="ARBA00001917"/>
    </source>
</evidence>
<keyword evidence="8" id="KW-0274">FAD</keyword>
<dbReference type="AlphaFoldDB" id="A0A8B8BXQ6"/>
<dbReference type="RefSeq" id="XP_022307639.1">
    <property type="nucleotide sequence ID" value="XM_022451931.1"/>
</dbReference>
<dbReference type="GeneID" id="111113638"/>
<evidence type="ECO:0000313" key="12">
    <source>
        <dbReference type="Proteomes" id="UP000694844"/>
    </source>
</evidence>
<keyword evidence="9" id="KW-0521">NADP</keyword>
<organism evidence="12 13">
    <name type="scientific">Crassostrea virginica</name>
    <name type="common">Eastern oyster</name>
    <dbReference type="NCBI Taxonomy" id="6565"/>
    <lineage>
        <taxon>Eukaryota</taxon>
        <taxon>Metazoa</taxon>
        <taxon>Spiralia</taxon>
        <taxon>Lophotrochozoa</taxon>
        <taxon>Mollusca</taxon>
        <taxon>Bivalvia</taxon>
        <taxon>Autobranchia</taxon>
        <taxon>Pteriomorphia</taxon>
        <taxon>Ostreida</taxon>
        <taxon>Ostreoidea</taxon>
        <taxon>Ostreidae</taxon>
        <taxon>Crassostrea</taxon>
    </lineage>
</organism>
<comment type="similarity">
    <text evidence="4">Belongs to the MMACHC family.</text>
</comment>
<comment type="cofactor">
    <cofactor evidence="1">
        <name>FMN</name>
        <dbReference type="ChEBI" id="CHEBI:58210"/>
    </cofactor>
</comment>
<dbReference type="Proteomes" id="UP000694844">
    <property type="component" value="Chromosome 9"/>
</dbReference>
<evidence type="ECO:0000256" key="3">
    <source>
        <dbReference type="ARBA" id="ARBA00004496"/>
    </source>
</evidence>
<gene>
    <name evidence="13" type="primary">LOC111113638</name>
</gene>
<comment type="cofactor">
    <cofactor evidence="2">
        <name>FAD</name>
        <dbReference type="ChEBI" id="CHEBI:57692"/>
    </cofactor>
</comment>
<dbReference type="OrthoDB" id="409189at2759"/>
<accession>A0A8B8BXQ6</accession>
<dbReference type="GO" id="GO:0032451">
    <property type="term" value="F:demethylase activity"/>
    <property type="evidence" value="ECO:0007669"/>
    <property type="project" value="TreeGrafter"/>
</dbReference>
<reference evidence="13" key="1">
    <citation type="submission" date="2025-08" db="UniProtKB">
        <authorList>
            <consortium name="RefSeq"/>
        </authorList>
    </citation>
    <scope>IDENTIFICATION</scope>
    <source>
        <tissue evidence="13">Whole sample</tissue>
    </source>
</reference>
<evidence type="ECO:0000256" key="4">
    <source>
        <dbReference type="ARBA" id="ARBA00007762"/>
    </source>
</evidence>
<comment type="subcellular location">
    <subcellularLocation>
        <location evidence="3">Cytoplasm</location>
    </subcellularLocation>
</comment>
<evidence type="ECO:0000256" key="5">
    <source>
        <dbReference type="ARBA" id="ARBA00022490"/>
    </source>
</evidence>
<keyword evidence="6" id="KW-0285">Flavoprotein</keyword>
<keyword evidence="10" id="KW-0560">Oxidoreductase</keyword>
<dbReference type="InterPro" id="IPR032037">
    <property type="entry name" value="MMACHC"/>
</dbReference>
<dbReference type="PANTHER" id="PTHR31457">
    <property type="entry name" value="METHYLMALONIC ACIDURIA AND HOMOCYSTINURIA TYPE C PROTEIN"/>
    <property type="match status" value="1"/>
</dbReference>
<keyword evidence="5" id="KW-0963">Cytoplasm</keyword>
<evidence type="ECO:0000256" key="8">
    <source>
        <dbReference type="ARBA" id="ARBA00022827"/>
    </source>
</evidence>
<evidence type="ECO:0000256" key="10">
    <source>
        <dbReference type="ARBA" id="ARBA00023002"/>
    </source>
</evidence>
<sequence length="131" mass="15048">MPNGQAKILVQTAAHMAGAAYYYQRRDVIEQPWPADESIYGVCYHPVYGGWVSLDGVFIFKDVLCPDLEQKAPKDVFPNRKERIELLEKYNTPPHSFRDLLPVPQKFAEEHQKYLSSNLDQKIAIAKEIGR</sequence>
<evidence type="ECO:0000256" key="2">
    <source>
        <dbReference type="ARBA" id="ARBA00001974"/>
    </source>
</evidence>
<keyword evidence="12" id="KW-1185">Reference proteome</keyword>
<evidence type="ECO:0000313" key="13">
    <source>
        <dbReference type="RefSeq" id="XP_022307639.1"/>
    </source>
</evidence>
<proteinExistence type="inferred from homology"/>
<name>A0A8B8BXQ6_CRAVI</name>
<protein>
    <recommendedName>
        <fullName evidence="11">Cyanocobalamin reductase (cyanide-eliminating)</fullName>
    </recommendedName>
</protein>
<dbReference type="KEGG" id="cvn:111113638"/>
<dbReference type="Pfam" id="PF16690">
    <property type="entry name" value="MMACHC"/>
    <property type="match status" value="1"/>
</dbReference>
<dbReference type="GO" id="GO:0071949">
    <property type="term" value="F:FAD binding"/>
    <property type="evidence" value="ECO:0007669"/>
    <property type="project" value="TreeGrafter"/>
</dbReference>
<dbReference type="GO" id="GO:0033787">
    <property type="term" value="F:cyanocobalamin reductase (cyanide-eliminating) (NADP+) activity"/>
    <property type="evidence" value="ECO:0007669"/>
    <property type="project" value="TreeGrafter"/>
</dbReference>
<dbReference type="GO" id="GO:0009235">
    <property type="term" value="P:cobalamin metabolic process"/>
    <property type="evidence" value="ECO:0007669"/>
    <property type="project" value="TreeGrafter"/>
</dbReference>
<evidence type="ECO:0000256" key="6">
    <source>
        <dbReference type="ARBA" id="ARBA00022630"/>
    </source>
</evidence>